<dbReference type="InterPro" id="IPR027417">
    <property type="entry name" value="P-loop_NTPase"/>
</dbReference>
<keyword evidence="6 7" id="KW-0472">Membrane</keyword>
<dbReference type="InterPro" id="IPR003439">
    <property type="entry name" value="ABC_transporter-like_ATP-bd"/>
</dbReference>
<dbReference type="Pfam" id="PF00005">
    <property type="entry name" value="ABC_tran"/>
    <property type="match status" value="1"/>
</dbReference>
<feature type="domain" description="ABC transporter" evidence="8">
    <location>
        <begin position="332"/>
        <end position="567"/>
    </location>
</feature>
<organism evidence="10 11">
    <name type="scientific">Chengkuizengella axinellae</name>
    <dbReference type="NCBI Taxonomy" id="3064388"/>
    <lineage>
        <taxon>Bacteria</taxon>
        <taxon>Bacillati</taxon>
        <taxon>Bacillota</taxon>
        <taxon>Bacilli</taxon>
        <taxon>Bacillales</taxon>
        <taxon>Paenibacillaceae</taxon>
        <taxon>Chengkuizengella</taxon>
    </lineage>
</organism>
<feature type="transmembrane region" description="Helical" evidence="7">
    <location>
        <begin position="141"/>
        <end position="172"/>
    </location>
</feature>
<proteinExistence type="predicted"/>
<dbReference type="Gene3D" id="1.20.1560.10">
    <property type="entry name" value="ABC transporter type 1, transmembrane domain"/>
    <property type="match status" value="1"/>
</dbReference>
<dbReference type="InterPro" id="IPR003593">
    <property type="entry name" value="AAA+_ATPase"/>
</dbReference>
<evidence type="ECO:0000313" key="10">
    <source>
        <dbReference type="EMBL" id="MDP5273726.1"/>
    </source>
</evidence>
<keyword evidence="2 7" id="KW-0812">Transmembrane</keyword>
<keyword evidence="4 10" id="KW-0067">ATP-binding</keyword>
<evidence type="ECO:0000256" key="4">
    <source>
        <dbReference type="ARBA" id="ARBA00022840"/>
    </source>
</evidence>
<dbReference type="PROSITE" id="PS50893">
    <property type="entry name" value="ABC_TRANSPORTER_2"/>
    <property type="match status" value="1"/>
</dbReference>
<sequence length="573" mass="66007">MNNLKYFKQYILPVKWLFLLAAVLMIFESLFLLSMVGLQQLLIDDVLLAKQYDKVLGIILLFAFVFIAYALLFTFAPHAMHITTAKIQKRLSQQFMDYMYKIPTAILQKERTATYVHHITEDIYKVSDMIGQQMPRGIQQIFSALFLIVIIGIASPPMLIFCLVITILYVFLSRVFTKRIRKAAREVQEAKSQLLVHLEEGISSTREVIAYHRLKWEEKLYRSIFGNYFEKVMKEGKLENLQMISSEPLNWGVRLLILGYGGYLVLQDQLSIGMFVIMFQFGAQFVQFIQGFFNFVMQMSVNNASVDRLRNVMEKDRWEDGVEELQNPIHEIHFNNVSFSYEENHSKVLHDLHFQFPIGKKIAIVGLSGGGKSTISQLLIRFFEPVSGEIIVNGMPLHKWKRSDWIDRVGIVFQEPYLFPDTIRNNLCLGMEDVPESKMIESCQAAQIHEYIMSLPEQYDTGIGDRGITLSGGQRQRVAIARTLMRDPEILILDEATSALDLTTERELQETIDQLRRGKTTIIIAHRLSTVKNADVILVMDKGQIVERGTHEELLENGSVYRQLVYHQQSESA</sequence>
<dbReference type="Proteomes" id="UP001231941">
    <property type="component" value="Unassembled WGS sequence"/>
</dbReference>
<dbReference type="GO" id="GO:0005524">
    <property type="term" value="F:ATP binding"/>
    <property type="evidence" value="ECO:0007669"/>
    <property type="project" value="UniProtKB-KW"/>
</dbReference>
<dbReference type="SUPFAM" id="SSF52540">
    <property type="entry name" value="P-loop containing nucleoside triphosphate hydrolases"/>
    <property type="match status" value="1"/>
</dbReference>
<reference evidence="10 11" key="1">
    <citation type="submission" date="2023-08" db="EMBL/GenBank/DDBJ databases">
        <authorList>
            <person name="Park J.-S."/>
        </authorList>
    </citation>
    <scope>NUCLEOTIDE SEQUENCE [LARGE SCALE GENOMIC DNA]</scope>
    <source>
        <strain evidence="10 11">2205SS18-9</strain>
    </source>
</reference>
<feature type="transmembrane region" description="Helical" evidence="7">
    <location>
        <begin position="16"/>
        <end position="43"/>
    </location>
</feature>
<dbReference type="InterPro" id="IPR036640">
    <property type="entry name" value="ABC1_TM_sf"/>
</dbReference>
<comment type="caution">
    <text evidence="10">The sequence shown here is derived from an EMBL/GenBank/DDBJ whole genome shotgun (WGS) entry which is preliminary data.</text>
</comment>
<dbReference type="CDD" id="cd07346">
    <property type="entry name" value="ABC_6TM_exporters"/>
    <property type="match status" value="1"/>
</dbReference>
<dbReference type="InterPro" id="IPR017871">
    <property type="entry name" value="ABC_transporter-like_CS"/>
</dbReference>
<evidence type="ECO:0000256" key="7">
    <source>
        <dbReference type="SAM" id="Phobius"/>
    </source>
</evidence>
<dbReference type="SMART" id="SM00382">
    <property type="entry name" value="AAA"/>
    <property type="match status" value="1"/>
</dbReference>
<evidence type="ECO:0000256" key="1">
    <source>
        <dbReference type="ARBA" id="ARBA00004651"/>
    </source>
</evidence>
<evidence type="ECO:0000256" key="6">
    <source>
        <dbReference type="ARBA" id="ARBA00023136"/>
    </source>
</evidence>
<dbReference type="InterPro" id="IPR039421">
    <property type="entry name" value="Type_1_exporter"/>
</dbReference>
<evidence type="ECO:0000259" key="8">
    <source>
        <dbReference type="PROSITE" id="PS50893"/>
    </source>
</evidence>
<evidence type="ECO:0000313" key="11">
    <source>
        <dbReference type="Proteomes" id="UP001231941"/>
    </source>
</evidence>
<accession>A0ABT9IWJ5</accession>
<dbReference type="SUPFAM" id="SSF90123">
    <property type="entry name" value="ABC transporter transmembrane region"/>
    <property type="match status" value="1"/>
</dbReference>
<feature type="transmembrane region" description="Helical" evidence="7">
    <location>
        <begin position="55"/>
        <end position="76"/>
    </location>
</feature>
<name>A0ABT9IWJ5_9BACL</name>
<comment type="subcellular location">
    <subcellularLocation>
        <location evidence="1">Cell membrane</location>
        <topology evidence="1">Multi-pass membrane protein</topology>
    </subcellularLocation>
</comment>
<dbReference type="RefSeq" id="WP_305991031.1">
    <property type="nucleotide sequence ID" value="NZ_JAVAMP010000002.1"/>
</dbReference>
<dbReference type="Gene3D" id="3.40.50.300">
    <property type="entry name" value="P-loop containing nucleotide triphosphate hydrolases"/>
    <property type="match status" value="1"/>
</dbReference>
<dbReference type="InterPro" id="IPR011527">
    <property type="entry name" value="ABC1_TM_dom"/>
</dbReference>
<dbReference type="EMBL" id="JAVAMP010000002">
    <property type="protein sequence ID" value="MDP5273726.1"/>
    <property type="molecule type" value="Genomic_DNA"/>
</dbReference>
<keyword evidence="11" id="KW-1185">Reference proteome</keyword>
<evidence type="ECO:0000256" key="3">
    <source>
        <dbReference type="ARBA" id="ARBA00022741"/>
    </source>
</evidence>
<feature type="domain" description="ABC transmembrane type-1" evidence="9">
    <location>
        <begin position="19"/>
        <end position="299"/>
    </location>
</feature>
<dbReference type="PANTHER" id="PTHR43394:SF1">
    <property type="entry name" value="ATP-BINDING CASSETTE SUB-FAMILY B MEMBER 10, MITOCHONDRIAL"/>
    <property type="match status" value="1"/>
</dbReference>
<keyword evidence="5 7" id="KW-1133">Transmembrane helix</keyword>
<protein>
    <submittedName>
        <fullName evidence="10">ABC transporter ATP-binding protein</fullName>
    </submittedName>
</protein>
<dbReference type="PROSITE" id="PS50929">
    <property type="entry name" value="ABC_TM1F"/>
    <property type="match status" value="1"/>
</dbReference>
<evidence type="ECO:0000256" key="2">
    <source>
        <dbReference type="ARBA" id="ARBA00022692"/>
    </source>
</evidence>
<dbReference type="PANTHER" id="PTHR43394">
    <property type="entry name" value="ATP-DEPENDENT PERMEASE MDL1, MITOCHONDRIAL"/>
    <property type="match status" value="1"/>
</dbReference>
<evidence type="ECO:0000259" key="9">
    <source>
        <dbReference type="PROSITE" id="PS50929"/>
    </source>
</evidence>
<dbReference type="PROSITE" id="PS00211">
    <property type="entry name" value="ABC_TRANSPORTER_1"/>
    <property type="match status" value="1"/>
</dbReference>
<gene>
    <name evidence="10" type="ORF">Q5Y73_06400</name>
</gene>
<dbReference type="Pfam" id="PF00664">
    <property type="entry name" value="ABC_membrane"/>
    <property type="match status" value="1"/>
</dbReference>
<keyword evidence="3" id="KW-0547">Nucleotide-binding</keyword>
<evidence type="ECO:0000256" key="5">
    <source>
        <dbReference type="ARBA" id="ARBA00022989"/>
    </source>
</evidence>